<feature type="domain" description="Protein phosphatase 1 regulatory subunit 15A/B C-terminal" evidence="2">
    <location>
        <begin position="8"/>
        <end position="160"/>
    </location>
</feature>
<dbReference type="InterPro" id="IPR051254">
    <property type="entry name" value="PPP1R15"/>
</dbReference>
<comment type="similarity">
    <text evidence="1">Belongs to the PPP1R15 family.</text>
</comment>
<gene>
    <name evidence="3" type="primary">Ppp1r15b_3</name>
    <name evidence="3" type="ORF">GTO93_0014714</name>
</gene>
<dbReference type="Proteomes" id="UP001166093">
    <property type="component" value="Unassembled WGS sequence"/>
</dbReference>
<dbReference type="PANTHER" id="PTHR16489">
    <property type="entry name" value="GH11727P"/>
    <property type="match status" value="1"/>
</dbReference>
<feature type="non-terminal residue" evidence="3">
    <location>
        <position position="164"/>
    </location>
</feature>
<evidence type="ECO:0000313" key="3">
    <source>
        <dbReference type="EMBL" id="MBN3279572.1"/>
    </source>
</evidence>
<evidence type="ECO:0000259" key="2">
    <source>
        <dbReference type="Pfam" id="PF10488"/>
    </source>
</evidence>
<dbReference type="EMBL" id="JAAWVQ010090962">
    <property type="protein sequence ID" value="MBN3279572.1"/>
    <property type="molecule type" value="Genomic_DNA"/>
</dbReference>
<dbReference type="Pfam" id="PF10488">
    <property type="entry name" value="PP1c_bdg"/>
    <property type="match status" value="1"/>
</dbReference>
<comment type="caution">
    <text evidence="3">The sequence shown here is derived from an EMBL/GenBank/DDBJ whole genome shotgun (WGS) entry which is preliminary data.</text>
</comment>
<dbReference type="InterPro" id="IPR019523">
    <property type="entry name" value="Prot_Pase1_reg-su15A/B_C"/>
</dbReference>
<reference evidence="3" key="1">
    <citation type="journal article" date="2021" name="Cell">
        <title>Tracing the genetic footprints of vertebrate landing in non-teleost ray-finned fishes.</title>
        <authorList>
            <person name="Bi X."/>
            <person name="Wang K."/>
            <person name="Yang L."/>
            <person name="Pan H."/>
            <person name="Jiang H."/>
            <person name="Wei Q."/>
            <person name="Fang M."/>
            <person name="Yu H."/>
            <person name="Zhu C."/>
            <person name="Cai Y."/>
            <person name="He Y."/>
            <person name="Gan X."/>
            <person name="Zeng H."/>
            <person name="Yu D."/>
            <person name="Zhu Y."/>
            <person name="Jiang H."/>
            <person name="Qiu Q."/>
            <person name="Yang H."/>
            <person name="Zhang Y.E."/>
            <person name="Wang W."/>
            <person name="Zhu M."/>
            <person name="He S."/>
            <person name="Zhang G."/>
        </authorList>
    </citation>
    <scope>NUCLEOTIDE SEQUENCE</scope>
    <source>
        <strain evidence="3">Pddl_001</strain>
    </source>
</reference>
<dbReference type="PANTHER" id="PTHR16489:SF11">
    <property type="entry name" value="PROTEIN PHOSPHATASE 1 REGULATORY SUBUNIT 15B"/>
    <property type="match status" value="1"/>
</dbReference>
<evidence type="ECO:0000313" key="4">
    <source>
        <dbReference type="Proteomes" id="UP001166093"/>
    </source>
</evidence>
<proteinExistence type="inferred from homology"/>
<name>A0ABS2XZA3_POLSP</name>
<feature type="non-terminal residue" evidence="3">
    <location>
        <position position="1"/>
    </location>
</feature>
<protein>
    <submittedName>
        <fullName evidence="3">PR15B phosphatase</fullName>
    </submittedName>
</protein>
<organism evidence="3 4">
    <name type="scientific">Polyodon spathula</name>
    <name type="common">North American paddlefish</name>
    <name type="synonym">Squalus spathula</name>
    <dbReference type="NCBI Taxonomy" id="7913"/>
    <lineage>
        <taxon>Eukaryota</taxon>
        <taxon>Metazoa</taxon>
        <taxon>Chordata</taxon>
        <taxon>Craniata</taxon>
        <taxon>Vertebrata</taxon>
        <taxon>Euteleostomi</taxon>
        <taxon>Actinopterygii</taxon>
        <taxon>Chondrostei</taxon>
        <taxon>Acipenseriformes</taxon>
        <taxon>Polyodontidae</taxon>
        <taxon>Polyodon</taxon>
    </lineage>
</organism>
<evidence type="ECO:0000256" key="1">
    <source>
        <dbReference type="ARBA" id="ARBA00010161"/>
    </source>
</evidence>
<accession>A0ABS2XZA3</accession>
<keyword evidence="4" id="KW-1185">Reference proteome</keyword>
<sequence>MGAPCSEESEKEEEESLKLWNSFSCRGDPYSPLNFMVPISTKQVRERCSSPLISKQKAGKRAPSPCMQTVEAEERLDSGFSETFHIEQAQKTSNRCGKQKKVMFVDEVEEFYASCDEDRRGPWEELARDRCRFLRRVQETEDAVGCCLAPAHRQKVFERLYEKC</sequence>